<dbReference type="GO" id="GO:0042910">
    <property type="term" value="F:xenobiotic transmembrane transporter activity"/>
    <property type="evidence" value="ECO:0007669"/>
    <property type="project" value="TreeGrafter"/>
</dbReference>
<name>A0A178KI35_9GAMM</name>
<dbReference type="InterPro" id="IPR001036">
    <property type="entry name" value="Acrflvin-R"/>
</dbReference>
<organism evidence="9 10">
    <name type="scientific">Photobacterium jeanii</name>
    <dbReference type="NCBI Taxonomy" id="858640"/>
    <lineage>
        <taxon>Bacteria</taxon>
        <taxon>Pseudomonadati</taxon>
        <taxon>Pseudomonadota</taxon>
        <taxon>Gammaproteobacteria</taxon>
        <taxon>Vibrionales</taxon>
        <taxon>Vibrionaceae</taxon>
        <taxon>Photobacterium</taxon>
    </lineage>
</organism>
<dbReference type="Gene3D" id="3.30.2090.10">
    <property type="entry name" value="Multidrug efflux transporter AcrB TolC docking domain, DN and DC subdomains"/>
    <property type="match status" value="2"/>
</dbReference>
<evidence type="ECO:0000256" key="4">
    <source>
        <dbReference type="ARBA" id="ARBA00022519"/>
    </source>
</evidence>
<feature type="transmembrane region" description="Helical" evidence="8">
    <location>
        <begin position="430"/>
        <end position="450"/>
    </location>
</feature>
<dbReference type="RefSeq" id="WP_068330372.1">
    <property type="nucleotide sequence ID" value="NZ_LVHF01000015.1"/>
</dbReference>
<gene>
    <name evidence="9" type="ORF">A3K86_08120</name>
</gene>
<dbReference type="PANTHER" id="PTHR32063:SF28">
    <property type="entry name" value="BLR2861 PROTEIN"/>
    <property type="match status" value="1"/>
</dbReference>
<dbReference type="SUPFAM" id="SSF82866">
    <property type="entry name" value="Multidrug efflux transporter AcrB transmembrane domain"/>
    <property type="match status" value="2"/>
</dbReference>
<keyword evidence="6 8" id="KW-1133">Transmembrane helix</keyword>
<dbReference type="EMBL" id="LVHF01000015">
    <property type="protein sequence ID" value="OAN16901.1"/>
    <property type="molecule type" value="Genomic_DNA"/>
</dbReference>
<dbReference type="Gene3D" id="3.30.70.1430">
    <property type="entry name" value="Multidrug efflux transporter AcrB pore domain"/>
    <property type="match status" value="2"/>
</dbReference>
<dbReference type="SUPFAM" id="SSF82693">
    <property type="entry name" value="Multidrug efflux transporter AcrB pore domain, PN1, PN2, PC1 and PC2 subdomains"/>
    <property type="match status" value="3"/>
</dbReference>
<feature type="transmembrane region" description="Helical" evidence="8">
    <location>
        <begin position="945"/>
        <end position="966"/>
    </location>
</feature>
<dbReference type="NCBIfam" id="NF033617">
    <property type="entry name" value="RND_permease_2"/>
    <property type="match status" value="1"/>
</dbReference>
<comment type="caution">
    <text evidence="9">The sequence shown here is derived from an EMBL/GenBank/DDBJ whole genome shotgun (WGS) entry which is preliminary data.</text>
</comment>
<feature type="transmembrane region" description="Helical" evidence="8">
    <location>
        <begin position="333"/>
        <end position="352"/>
    </location>
</feature>
<dbReference type="PANTHER" id="PTHR32063">
    <property type="match status" value="1"/>
</dbReference>
<feature type="transmembrane region" description="Helical" evidence="8">
    <location>
        <begin position="385"/>
        <end position="409"/>
    </location>
</feature>
<keyword evidence="7 8" id="KW-0472">Membrane</keyword>
<evidence type="ECO:0000256" key="6">
    <source>
        <dbReference type="ARBA" id="ARBA00022989"/>
    </source>
</evidence>
<feature type="transmembrane region" description="Helical" evidence="8">
    <location>
        <begin position="847"/>
        <end position="867"/>
    </location>
</feature>
<evidence type="ECO:0000256" key="2">
    <source>
        <dbReference type="ARBA" id="ARBA00022448"/>
    </source>
</evidence>
<feature type="transmembrane region" description="Helical" evidence="8">
    <location>
        <begin position="874"/>
        <end position="894"/>
    </location>
</feature>
<dbReference type="Gene3D" id="3.30.70.1320">
    <property type="entry name" value="Multidrug efflux transporter AcrB pore domain like"/>
    <property type="match status" value="1"/>
</dbReference>
<feature type="transmembrane region" description="Helical" evidence="8">
    <location>
        <begin position="359"/>
        <end position="379"/>
    </location>
</feature>
<evidence type="ECO:0000256" key="5">
    <source>
        <dbReference type="ARBA" id="ARBA00022692"/>
    </source>
</evidence>
<dbReference type="Pfam" id="PF00873">
    <property type="entry name" value="ACR_tran"/>
    <property type="match status" value="1"/>
</dbReference>
<dbReference type="SUPFAM" id="SSF82714">
    <property type="entry name" value="Multidrug efflux transporter AcrB TolC docking domain, DN and DC subdomains"/>
    <property type="match status" value="2"/>
</dbReference>
<keyword evidence="10" id="KW-1185">Reference proteome</keyword>
<dbReference type="STRING" id="858640.A3K86_08120"/>
<dbReference type="FunFam" id="3.30.70.1430:FF:000001">
    <property type="entry name" value="Efflux pump membrane transporter"/>
    <property type="match status" value="1"/>
</dbReference>
<accession>A0A178KI35</accession>
<dbReference type="FunFam" id="1.20.1640.10:FF:000001">
    <property type="entry name" value="Efflux pump membrane transporter"/>
    <property type="match status" value="1"/>
</dbReference>
<dbReference type="GO" id="GO:0005886">
    <property type="term" value="C:plasma membrane"/>
    <property type="evidence" value="ECO:0007669"/>
    <property type="project" value="UniProtKB-SubCell"/>
</dbReference>
<evidence type="ECO:0000313" key="9">
    <source>
        <dbReference type="EMBL" id="OAN16901.1"/>
    </source>
</evidence>
<feature type="transmembrane region" description="Helical" evidence="8">
    <location>
        <begin position="462"/>
        <end position="480"/>
    </location>
</feature>
<dbReference type="PRINTS" id="PR00702">
    <property type="entry name" value="ACRIFLAVINRP"/>
</dbReference>
<comment type="subcellular location">
    <subcellularLocation>
        <location evidence="1">Cell inner membrane</location>
        <topology evidence="1">Multi-pass membrane protein</topology>
    </subcellularLocation>
</comment>
<feature type="transmembrane region" description="Helical" evidence="8">
    <location>
        <begin position="12"/>
        <end position="30"/>
    </location>
</feature>
<dbReference type="AlphaFoldDB" id="A0A178KI35"/>
<dbReference type="Gene3D" id="1.20.1640.10">
    <property type="entry name" value="Multidrug efflux transporter AcrB transmembrane domain"/>
    <property type="match status" value="2"/>
</dbReference>
<protein>
    <submittedName>
        <fullName evidence="9">Transporter</fullName>
    </submittedName>
</protein>
<keyword evidence="4" id="KW-0997">Cell inner membrane</keyword>
<keyword evidence="2" id="KW-0813">Transport</keyword>
<feature type="transmembrane region" description="Helical" evidence="8">
    <location>
        <begin position="978"/>
        <end position="1004"/>
    </location>
</feature>
<sequence>MRFTDVFIKRPVLAVSISFLIALLGLQAIFKMQVREYPNMTNTVVTVSTSYYGASADLIQGFITQPLEQAVAQADNIDFMTSSSVLGKSTITVTMKLNTDPNAALADILAKTNSVRSQLPKESEDPTVTMSTGSTTAVMYIGFTSDELASSQITDYLERVINPQLFTVNGVSKVDLYGGMKYALRVWLDPAKMAAYKLSATDVMQVLNANNYQSATGQSTGEFVLYNGTADTQVSNTDELKQLVVSTKKGQVIRLGDIAKVTLEKSHDVYRASANGEEAVVAAINAAPSANPINIAADVMELLPQLEKNLPTNIKMNIMYDSTIAINESINEVIKTIAEAALIVLVVITLFLGSFRAVIIPIVTIPLSLIGVAMVMQAFGFSWNLMTLLAMVLAIGLVVDDAIVVLENVDRHIKLGESPFRAAIIGTREIAVPVIAMTLTLGAVYAPIAMMGGITGSLFKEFALTLAGSVFVSGIVALTLSPMMCSKMLKANEKPSKFETSVHNFLDRMTARYEKMLGGVMKMRPVVITLAVIVFAALPVLFKFIPSELAPAEDKGVLVMMGTAPSNANLDYIENTMAKVNGMLTDQDEVAFAQVFSGVPNSNQAFGIASMVPWSEREASQAEIVKRVTGLVKDIPEMAVTAFQMPELPGAGSGLPIQFVITTPNHFESLFQVATDILGAVKSNSMFVYSDLDLNYDSATMKIRIDKDKAGAYGVTMQDIGITLSTMMADGYVNRIDLNGRSYEVIPQVERKYRLNPEAIKGYYVRAADGNAIPLGSLITIDVVAEPRSLPHFNQLNSATIGAVPAPGTAMGDAINWFETTAAQKLPSGYQYDFMGASRQFVTEGNALFTTFLLALAIIFLVLAIQFESVRDPLVIMVSVPLAICGALIALAWGAASMNIYSQVGLITLIGLITKHGILICEVAKEEQLHHQKDRMAAVMEAAKVRLRPILMTTAAMIAGLIPLLYATGAGAAQRFSIGIVIVAGLAIGTIFTLFVLPVIYTYLASVHKPLPIFVEDKDLEKLKRADEARNALKSRDC</sequence>
<evidence type="ECO:0000313" key="10">
    <source>
        <dbReference type="Proteomes" id="UP000078503"/>
    </source>
</evidence>
<evidence type="ECO:0000256" key="7">
    <source>
        <dbReference type="ARBA" id="ARBA00023136"/>
    </source>
</evidence>
<dbReference type="OrthoDB" id="9757904at2"/>
<proteinExistence type="predicted"/>
<evidence type="ECO:0000256" key="1">
    <source>
        <dbReference type="ARBA" id="ARBA00004429"/>
    </source>
</evidence>
<dbReference type="InterPro" id="IPR027463">
    <property type="entry name" value="AcrB_DN_DC_subdom"/>
</dbReference>
<keyword evidence="3" id="KW-1003">Cell membrane</keyword>
<evidence type="ECO:0000256" key="8">
    <source>
        <dbReference type="SAM" id="Phobius"/>
    </source>
</evidence>
<evidence type="ECO:0000256" key="3">
    <source>
        <dbReference type="ARBA" id="ARBA00022475"/>
    </source>
</evidence>
<dbReference type="Gene3D" id="3.30.70.1440">
    <property type="entry name" value="Multidrug efflux transporter AcrB pore domain"/>
    <property type="match status" value="1"/>
</dbReference>
<reference evidence="9 10" key="1">
    <citation type="submission" date="2016-03" db="EMBL/GenBank/DDBJ databases">
        <title>Photobacterium proteolyticum sp. nov. a protease producing bacterium isolated from ocean sediments of Laizhou Bay.</title>
        <authorList>
            <person name="Li Y."/>
        </authorList>
    </citation>
    <scope>NUCLEOTIDE SEQUENCE [LARGE SCALE GENOMIC DNA]</scope>
    <source>
        <strain evidence="9 10">R-40508</strain>
    </source>
</reference>
<feature type="transmembrane region" description="Helical" evidence="8">
    <location>
        <begin position="525"/>
        <end position="545"/>
    </location>
</feature>
<dbReference type="Proteomes" id="UP000078503">
    <property type="component" value="Unassembled WGS sequence"/>
</dbReference>
<keyword evidence="5 8" id="KW-0812">Transmembrane</keyword>